<gene>
    <name evidence="3" type="ORF">HNR19_000805</name>
</gene>
<name>A0A853BZ18_9ACTN</name>
<proteinExistence type="predicted"/>
<feature type="region of interest" description="Disordered" evidence="1">
    <location>
        <begin position="1"/>
        <end position="25"/>
    </location>
</feature>
<dbReference type="SUPFAM" id="SSF55729">
    <property type="entry name" value="Acyl-CoA N-acyltransferases (Nat)"/>
    <property type="match status" value="1"/>
</dbReference>
<dbReference type="Gene3D" id="3.40.630.30">
    <property type="match status" value="1"/>
</dbReference>
<organism evidence="3 4">
    <name type="scientific">Nocardioides thalensis</name>
    <dbReference type="NCBI Taxonomy" id="1914755"/>
    <lineage>
        <taxon>Bacteria</taxon>
        <taxon>Bacillati</taxon>
        <taxon>Actinomycetota</taxon>
        <taxon>Actinomycetes</taxon>
        <taxon>Propionibacteriales</taxon>
        <taxon>Nocardioidaceae</taxon>
        <taxon>Nocardioides</taxon>
    </lineage>
</organism>
<reference evidence="3 4" key="1">
    <citation type="submission" date="2020-07" db="EMBL/GenBank/DDBJ databases">
        <title>Sequencing the genomes of 1000 actinobacteria strains.</title>
        <authorList>
            <person name="Klenk H.-P."/>
        </authorList>
    </citation>
    <scope>NUCLEOTIDE SEQUENCE [LARGE SCALE GENOMIC DNA]</scope>
    <source>
        <strain evidence="3 4">DSM 103833</strain>
    </source>
</reference>
<dbReference type="EMBL" id="JACCFP010000001">
    <property type="protein sequence ID" value="NYJ00107.1"/>
    <property type="molecule type" value="Genomic_DNA"/>
</dbReference>
<dbReference type="RefSeq" id="WP_179666743.1">
    <property type="nucleotide sequence ID" value="NZ_JACCFP010000001.1"/>
</dbReference>
<dbReference type="InterPro" id="IPR016181">
    <property type="entry name" value="Acyl_CoA_acyltransferase"/>
</dbReference>
<comment type="caution">
    <text evidence="3">The sequence shown here is derived from an EMBL/GenBank/DDBJ whole genome shotgun (WGS) entry which is preliminary data.</text>
</comment>
<keyword evidence="4" id="KW-1185">Reference proteome</keyword>
<accession>A0A853BZ18</accession>
<evidence type="ECO:0000313" key="4">
    <source>
        <dbReference type="Proteomes" id="UP000530424"/>
    </source>
</evidence>
<dbReference type="AlphaFoldDB" id="A0A853BZ18"/>
<keyword evidence="3" id="KW-0808">Transferase</keyword>
<dbReference type="GO" id="GO:0016740">
    <property type="term" value="F:transferase activity"/>
    <property type="evidence" value="ECO:0007669"/>
    <property type="project" value="UniProtKB-KW"/>
</dbReference>
<sequence>MLPSAPAAPAAPAVPPTTPPARPRPTVREARSLDRAGDWDRLADGAPLASPFLKSWWLTAVADRNARYLLVLEDDRLLGGLAVRRSRRLGVPVYTALGAGRLCPDHIDLVAEPGRADDVVAALRDWFTRPGNRVVDLDGLHERARVVDALPGAALTTTDLGPWEPLPADPADYYRARTRTFAKRTGKKQRRAERAGTVFRRLPDAEVAGGLDDLWSLHAVRRDRRPLLRWSPQIRRAVLAGTSAGEVRIHVAERDGARCGVLLSFTTGGRLSTYQIARRLEPDHADVGNLLYAAAIEDACRDGLTELDLLRGAEPYKLSFASEARAVVRARAAHGPGARLVLRLVVVAERARRAAGAAVRRLRSRGLDD</sequence>
<dbReference type="Pfam" id="PF13480">
    <property type="entry name" value="Acetyltransf_6"/>
    <property type="match status" value="1"/>
</dbReference>
<evidence type="ECO:0000256" key="1">
    <source>
        <dbReference type="SAM" id="MobiDB-lite"/>
    </source>
</evidence>
<evidence type="ECO:0000259" key="2">
    <source>
        <dbReference type="Pfam" id="PF13480"/>
    </source>
</evidence>
<evidence type="ECO:0000313" key="3">
    <source>
        <dbReference type="EMBL" id="NYJ00107.1"/>
    </source>
</evidence>
<feature type="domain" description="BioF2-like acetyltransferase" evidence="2">
    <location>
        <begin position="182"/>
        <end position="317"/>
    </location>
</feature>
<feature type="compositionally biased region" description="Pro residues" evidence="1">
    <location>
        <begin position="12"/>
        <end position="23"/>
    </location>
</feature>
<protein>
    <submittedName>
        <fullName evidence="3">CelD/BcsL family acetyltransferase involved in cellulose biosynthesis</fullName>
    </submittedName>
</protein>
<feature type="compositionally biased region" description="Low complexity" evidence="1">
    <location>
        <begin position="1"/>
        <end position="11"/>
    </location>
</feature>
<dbReference type="Proteomes" id="UP000530424">
    <property type="component" value="Unassembled WGS sequence"/>
</dbReference>
<dbReference type="InterPro" id="IPR038740">
    <property type="entry name" value="BioF2-like_GNAT_dom"/>
</dbReference>